<dbReference type="AlphaFoldDB" id="A0A1I1ISL2"/>
<dbReference type="Gene3D" id="3.90.1150.10">
    <property type="entry name" value="Aspartate Aminotransferase, domain 1"/>
    <property type="match status" value="1"/>
</dbReference>
<comment type="cofactor">
    <cofactor evidence="1">
        <name>pyridoxal 5'-phosphate</name>
        <dbReference type="ChEBI" id="CHEBI:597326"/>
    </cofactor>
</comment>
<sequence length="361" mass="38942">MLEALRSGLTSGDGPFTRRATRLVEALVGGGRALLTTSCTHALEMTALLLDIKPGDEVILPSFTFVSTANAFVLRGATPVFVDIREDTFNLDERLLEAAITPRTRAIVVVHYGGVACAMDEIGAIAQRHGITVVEDNAHGLGGAYRGRPLGSLAPLATQSFHATKNVSCGEGGALVLNDESLVDRAEILREKGTNRSQFYRGMVDKYRWMDVGSSYLPSDVLAAMLTAQLESFNTIQERRGQIWDTYHKQLAGWAAANGVRLPVVPDECDHPAHVYALLAPTHDDRTRFIEALSRHGIVAPFHYVPLHESPVGEQVGRTAAGGCPVTTDVSSRLLRLPLFASLSDADLEYVIDAVVTLTAA</sequence>
<evidence type="ECO:0000256" key="3">
    <source>
        <dbReference type="PIRSR" id="PIRSR000390-2"/>
    </source>
</evidence>
<dbReference type="Gene3D" id="3.40.640.10">
    <property type="entry name" value="Type I PLP-dependent aspartate aminotransferase-like (Major domain)"/>
    <property type="match status" value="1"/>
</dbReference>
<evidence type="ECO:0000313" key="6">
    <source>
        <dbReference type="Proteomes" id="UP000198832"/>
    </source>
</evidence>
<dbReference type="PANTHER" id="PTHR30244">
    <property type="entry name" value="TRANSAMINASE"/>
    <property type="match status" value="1"/>
</dbReference>
<dbReference type="InterPro" id="IPR000653">
    <property type="entry name" value="DegT/StrS_aminotransferase"/>
</dbReference>
<dbReference type="InterPro" id="IPR015424">
    <property type="entry name" value="PyrdxlP-dep_Trfase"/>
</dbReference>
<dbReference type="STRING" id="574651.SAMN04487968_10659"/>
<proteinExistence type="inferred from homology"/>
<dbReference type="SUPFAM" id="SSF53383">
    <property type="entry name" value="PLP-dependent transferases"/>
    <property type="match status" value="1"/>
</dbReference>
<dbReference type="EMBL" id="FOLB01000006">
    <property type="protein sequence ID" value="SFC39206.1"/>
    <property type="molecule type" value="Genomic_DNA"/>
</dbReference>
<evidence type="ECO:0000313" key="5">
    <source>
        <dbReference type="EMBL" id="SFC39206.1"/>
    </source>
</evidence>
<name>A0A1I1ISL2_9ACTN</name>
<evidence type="ECO:0000256" key="4">
    <source>
        <dbReference type="RuleBase" id="RU004508"/>
    </source>
</evidence>
<dbReference type="Pfam" id="PF01041">
    <property type="entry name" value="DegT_DnrJ_EryC1"/>
    <property type="match status" value="1"/>
</dbReference>
<dbReference type="InterPro" id="IPR015421">
    <property type="entry name" value="PyrdxlP-dep_Trfase_major"/>
</dbReference>
<dbReference type="NCBIfam" id="TIGR02379">
    <property type="entry name" value="ECA_wecE"/>
    <property type="match status" value="1"/>
</dbReference>
<keyword evidence="6" id="KW-1185">Reference proteome</keyword>
<dbReference type="GO" id="GO:0008483">
    <property type="term" value="F:transaminase activity"/>
    <property type="evidence" value="ECO:0007669"/>
    <property type="project" value="TreeGrafter"/>
</dbReference>
<accession>A0A1I1ISL2</accession>
<dbReference type="NCBIfam" id="NF008687">
    <property type="entry name" value="PRK11706.1"/>
    <property type="match status" value="1"/>
</dbReference>
<dbReference type="InterPro" id="IPR012749">
    <property type="entry name" value="WecE-like"/>
</dbReference>
<evidence type="ECO:0000256" key="2">
    <source>
        <dbReference type="PIRSR" id="PIRSR000390-1"/>
    </source>
</evidence>
<comment type="similarity">
    <text evidence="4">Belongs to the DegT/DnrJ/EryC1 family.</text>
</comment>
<dbReference type="InterPro" id="IPR015422">
    <property type="entry name" value="PyrdxlP-dep_Trfase_small"/>
</dbReference>
<dbReference type="PANTHER" id="PTHR30244:SF34">
    <property type="entry name" value="DTDP-4-AMINO-4,6-DIDEOXYGALACTOSE TRANSAMINASE"/>
    <property type="match status" value="1"/>
</dbReference>
<feature type="modified residue" description="N6-(pyridoxal phosphate)lysine" evidence="3">
    <location>
        <position position="165"/>
    </location>
</feature>
<dbReference type="GO" id="GO:0000271">
    <property type="term" value="P:polysaccharide biosynthetic process"/>
    <property type="evidence" value="ECO:0007669"/>
    <property type="project" value="TreeGrafter"/>
</dbReference>
<evidence type="ECO:0000256" key="1">
    <source>
        <dbReference type="ARBA" id="ARBA00001933"/>
    </source>
</evidence>
<reference evidence="5 6" key="1">
    <citation type="submission" date="2016-10" db="EMBL/GenBank/DDBJ databases">
        <authorList>
            <person name="de Groot N.N."/>
        </authorList>
    </citation>
    <scope>NUCLEOTIDE SEQUENCE [LARGE SCALE GENOMIC DNA]</scope>
    <source>
        <strain evidence="5 6">CGMCC 1.7056</strain>
    </source>
</reference>
<dbReference type="CDD" id="cd00616">
    <property type="entry name" value="AHBA_syn"/>
    <property type="match status" value="1"/>
</dbReference>
<feature type="active site" description="Proton acceptor" evidence="2">
    <location>
        <position position="165"/>
    </location>
</feature>
<dbReference type="PIRSF" id="PIRSF000390">
    <property type="entry name" value="PLP_StrS"/>
    <property type="match status" value="1"/>
</dbReference>
<organism evidence="5 6">
    <name type="scientific">Nocardioides terrae</name>
    <dbReference type="NCBI Taxonomy" id="574651"/>
    <lineage>
        <taxon>Bacteria</taxon>
        <taxon>Bacillati</taxon>
        <taxon>Actinomycetota</taxon>
        <taxon>Actinomycetes</taxon>
        <taxon>Propionibacteriales</taxon>
        <taxon>Nocardioidaceae</taxon>
        <taxon>Nocardioides</taxon>
    </lineage>
</organism>
<keyword evidence="3 4" id="KW-0663">Pyridoxal phosphate</keyword>
<dbReference type="GO" id="GO:0030170">
    <property type="term" value="F:pyridoxal phosphate binding"/>
    <property type="evidence" value="ECO:0007669"/>
    <property type="project" value="TreeGrafter"/>
</dbReference>
<protein>
    <submittedName>
        <fullName evidence="5">dTDP-4-amino-4,6-dideoxygalactose transaminase</fullName>
    </submittedName>
</protein>
<dbReference type="Proteomes" id="UP000198832">
    <property type="component" value="Unassembled WGS sequence"/>
</dbReference>
<gene>
    <name evidence="5" type="ORF">SAMN04487968_10659</name>
</gene>